<accession>A0A6P3J2R5</accession>
<dbReference type="Gene3D" id="3.30.710.10">
    <property type="entry name" value="Potassium Channel Kv1.1, Chain A"/>
    <property type="match status" value="1"/>
</dbReference>
<dbReference type="Gene3D" id="6.10.140.750">
    <property type="match status" value="1"/>
</dbReference>
<feature type="compositionally biased region" description="Low complexity" evidence="1">
    <location>
        <begin position="254"/>
        <end position="264"/>
    </location>
</feature>
<dbReference type="InterPro" id="IPR000210">
    <property type="entry name" value="BTB/POZ_dom"/>
</dbReference>
<dbReference type="Pfam" id="PF02214">
    <property type="entry name" value="BTB_2"/>
    <property type="match status" value="1"/>
</dbReference>
<reference evidence="4" key="1">
    <citation type="submission" date="2025-08" db="UniProtKB">
        <authorList>
            <consortium name="RefSeq"/>
        </authorList>
    </citation>
    <scope>IDENTIFICATION</scope>
    <source>
        <tissue evidence="4">Blood</tissue>
    </source>
</reference>
<dbReference type="InterPro" id="IPR011333">
    <property type="entry name" value="SKP1/BTB/POZ_sf"/>
</dbReference>
<dbReference type="FunFam" id="3.30.710.10:FF:000005">
    <property type="entry name" value="Potassium channel tetramerization domain-containing 17"/>
    <property type="match status" value="1"/>
</dbReference>
<keyword evidence="3" id="KW-1185">Reference proteome</keyword>
<evidence type="ECO:0000313" key="3">
    <source>
        <dbReference type="Proteomes" id="UP000515208"/>
    </source>
</evidence>
<dbReference type="AlphaFoldDB" id="A0A6P3J2R5"/>
<dbReference type="CDD" id="cd18391">
    <property type="entry name" value="BTB_POZ_KCTD17"/>
    <property type="match status" value="1"/>
</dbReference>
<dbReference type="PANTHER" id="PTHR14958:SF24">
    <property type="entry name" value="BTB_POZ DOMAIN-CONTAINING PROTEIN KCTD17"/>
    <property type="match status" value="1"/>
</dbReference>
<dbReference type="GO" id="GO:0043161">
    <property type="term" value="P:proteasome-mediated ubiquitin-dependent protein catabolic process"/>
    <property type="evidence" value="ECO:0007669"/>
    <property type="project" value="TreeGrafter"/>
</dbReference>
<dbReference type="Proteomes" id="UP000515208">
    <property type="component" value="Unplaced"/>
</dbReference>
<proteinExistence type="predicted"/>
<dbReference type="GO" id="GO:0051260">
    <property type="term" value="P:protein homooligomerization"/>
    <property type="evidence" value="ECO:0007669"/>
    <property type="project" value="InterPro"/>
</dbReference>
<sequence length="348" mass="38380">MQTLGRAMRMEAGEAAPPAGAGGWGKWVRLNVGGTVFLTTRQTLCREQKSFLSRLCQGEELQSDRDETGAYLIDRDPTYFGPILNFLRHGKLVLDKDMAEEGVLEEAEFYNIGPLIRIIKDRMEEKDYTVTQVPPKHVYRVLQCQEEELTQMVSTMSDGWRFEQVGGVHRSHTSRQSKLLSSQSPSLGVPHCSPYPGVFLRQTNKIKKGHTWFPEDQSQQPTQAASRPRSPGQFCALSSLGPPAGSQSAEEQLEQQQEQEVQVEADTQEKAQSSQDPANLFSLPPPPPPPPLPAGGFWLHPLRPEVVLAGRASPGPLACPQSCHACCYKPEAPGCKAPDRLQGLGVPF</sequence>
<evidence type="ECO:0000259" key="2">
    <source>
        <dbReference type="SMART" id="SM00225"/>
    </source>
</evidence>
<dbReference type="SUPFAM" id="SSF54695">
    <property type="entry name" value="POZ domain"/>
    <property type="match status" value="1"/>
</dbReference>
<feature type="compositionally biased region" description="Pro residues" evidence="1">
    <location>
        <begin position="283"/>
        <end position="293"/>
    </location>
</feature>
<dbReference type="GeneID" id="105003446"/>
<feature type="region of interest" description="Disordered" evidence="1">
    <location>
        <begin position="212"/>
        <end position="296"/>
    </location>
</feature>
<protein>
    <submittedName>
        <fullName evidence="4">BTB/POZ domain-containing protein KCTD17</fullName>
    </submittedName>
</protein>
<name>A0A6P3J2R5_BISBB</name>
<dbReference type="GO" id="GO:0005737">
    <property type="term" value="C:cytoplasm"/>
    <property type="evidence" value="ECO:0007669"/>
    <property type="project" value="TreeGrafter"/>
</dbReference>
<evidence type="ECO:0000256" key="1">
    <source>
        <dbReference type="SAM" id="MobiDB-lite"/>
    </source>
</evidence>
<feature type="compositionally biased region" description="Polar residues" evidence="1">
    <location>
        <begin position="216"/>
        <end position="225"/>
    </location>
</feature>
<feature type="domain" description="BTB" evidence="2">
    <location>
        <begin position="26"/>
        <end position="127"/>
    </location>
</feature>
<evidence type="ECO:0000313" key="4">
    <source>
        <dbReference type="RefSeq" id="XP_010858924.1"/>
    </source>
</evidence>
<dbReference type="GO" id="GO:0045724">
    <property type="term" value="P:positive regulation of cilium assembly"/>
    <property type="evidence" value="ECO:0007669"/>
    <property type="project" value="TreeGrafter"/>
</dbReference>
<dbReference type="SMART" id="SM00225">
    <property type="entry name" value="BTB"/>
    <property type="match status" value="1"/>
</dbReference>
<dbReference type="CTD" id="79734"/>
<organism evidence="3 4">
    <name type="scientific">Bison bison bison</name>
    <name type="common">North American plains bison</name>
    <dbReference type="NCBI Taxonomy" id="43346"/>
    <lineage>
        <taxon>Eukaryota</taxon>
        <taxon>Metazoa</taxon>
        <taxon>Chordata</taxon>
        <taxon>Craniata</taxon>
        <taxon>Vertebrata</taxon>
        <taxon>Euteleostomi</taxon>
        <taxon>Mammalia</taxon>
        <taxon>Eutheria</taxon>
        <taxon>Laurasiatheria</taxon>
        <taxon>Artiodactyla</taxon>
        <taxon>Ruminantia</taxon>
        <taxon>Pecora</taxon>
        <taxon>Bovidae</taxon>
        <taxon>Bovinae</taxon>
        <taxon>Bison</taxon>
    </lineage>
</organism>
<dbReference type="InterPro" id="IPR003131">
    <property type="entry name" value="T1-type_BTB"/>
</dbReference>
<dbReference type="KEGG" id="bbis:105003446"/>
<dbReference type="GO" id="GO:0031463">
    <property type="term" value="C:Cul3-RING ubiquitin ligase complex"/>
    <property type="evidence" value="ECO:0007669"/>
    <property type="project" value="TreeGrafter"/>
</dbReference>
<dbReference type="RefSeq" id="XP_010858924.1">
    <property type="nucleotide sequence ID" value="XM_010860622.1"/>
</dbReference>
<dbReference type="GO" id="GO:0097602">
    <property type="term" value="F:cullin family protein binding"/>
    <property type="evidence" value="ECO:0007669"/>
    <property type="project" value="TreeGrafter"/>
</dbReference>
<dbReference type="Gene3D" id="3.30.70.2000">
    <property type="match status" value="1"/>
</dbReference>
<dbReference type="PANTHER" id="PTHR14958">
    <property type="entry name" value="POTASSIUM CHANNEL TETRAMERISATION DOMAIN CONTAINING PROTEIN"/>
    <property type="match status" value="1"/>
</dbReference>
<gene>
    <name evidence="4" type="primary">KCTD17</name>
</gene>